<dbReference type="Pfam" id="PF19051">
    <property type="entry name" value="GFO_IDH_MocA_C2"/>
    <property type="match status" value="1"/>
</dbReference>
<dbReference type="InterPro" id="IPR036291">
    <property type="entry name" value="NAD(P)-bd_dom_sf"/>
</dbReference>
<dbReference type="SUPFAM" id="SSF51735">
    <property type="entry name" value="NAD(P)-binding Rossmann-fold domains"/>
    <property type="match status" value="1"/>
</dbReference>
<dbReference type="InParanoid" id="M7XED3"/>
<proteinExistence type="predicted"/>
<dbReference type="EMBL" id="AMZY02000011">
    <property type="protein sequence ID" value="EMS32878.1"/>
    <property type="molecule type" value="Genomic_DNA"/>
</dbReference>
<dbReference type="AlphaFoldDB" id="M7XED3"/>
<dbReference type="eggNOG" id="COG0673">
    <property type="taxonomic scope" value="Bacteria"/>
</dbReference>
<dbReference type="PANTHER" id="PTHR43818:SF5">
    <property type="entry name" value="OXIDOREDUCTASE FAMILY PROTEIN"/>
    <property type="match status" value="1"/>
</dbReference>
<evidence type="ECO:0000313" key="4">
    <source>
        <dbReference type="Proteomes" id="UP000010953"/>
    </source>
</evidence>
<evidence type="ECO:0000313" key="3">
    <source>
        <dbReference type="EMBL" id="EMS32878.1"/>
    </source>
</evidence>
<dbReference type="InterPro" id="IPR050463">
    <property type="entry name" value="Gfo/Idh/MocA_oxidrdct_glycsds"/>
</dbReference>
<reference evidence="3" key="1">
    <citation type="submission" date="2013-01" db="EMBL/GenBank/DDBJ databases">
        <title>Genome assembly of Mariniradius saccharolyticus AK6.</title>
        <authorList>
            <person name="Vaidya B."/>
            <person name="Khatri I."/>
            <person name="Tanuku N.R.S."/>
            <person name="Subramanian S."/>
            <person name="Pinnaka A."/>
        </authorList>
    </citation>
    <scope>NUCLEOTIDE SEQUENCE [LARGE SCALE GENOMIC DNA]</scope>
    <source>
        <strain evidence="3">AK6</strain>
    </source>
</reference>
<accession>M7XED3</accession>
<feature type="domain" description="Gfo/Idh/MocA-like oxidoreductase bacterial type C-terminal" evidence="2">
    <location>
        <begin position="229"/>
        <end position="441"/>
    </location>
</feature>
<dbReference type="InterPro" id="IPR000683">
    <property type="entry name" value="Gfo/Idh/MocA-like_OxRdtase_N"/>
</dbReference>
<protein>
    <submittedName>
        <fullName evidence="3">Myo-inositol 2-dehydrogenase</fullName>
    </submittedName>
</protein>
<dbReference type="Gene3D" id="3.40.50.720">
    <property type="entry name" value="NAD(P)-binding Rossmann-like Domain"/>
    <property type="match status" value="1"/>
</dbReference>
<dbReference type="InterPro" id="IPR043906">
    <property type="entry name" value="Gfo/Idh/MocA_OxRdtase_bact_C"/>
</dbReference>
<dbReference type="PANTHER" id="PTHR43818">
    <property type="entry name" value="BCDNA.GH03377"/>
    <property type="match status" value="1"/>
</dbReference>
<sequence>MLIFKTINPKTDMNNEKKSLSRRSFLGKGILGASALSLLPHLTYPHSIQTPNPADMHAVRLGFIGVGRQAMGILNGMMRIPGVEIKAAADVYKIKLDRFKLRVDKISKDLGKPVPQVDVYANYKDLLARKDIDAVVIASPDHWHALMAIAACNAGKDVYLEKPLTLTIKEGQELAKAVRKNGAILAVGSQQRSDLNFQHAARMVLKGQIGKVEKVLVHVGQPEHPKPYDLPEQPLPEGLDWQTWLGPLPKIHYNEALNPAITLNPEQNEKIWGAWRSYKETGGGYMTDWGAHMFDIAQWGLGMDRSGPVRVIPGKEGQPLTYQYANGVEMVVGPFDEGRQGVKFIGDKGWIKVSRGNFDSSNPELKPTLERPNLGYPPHYWDFIDSVVKRKDPIVPVEVGLSTLIVCTIGNIAHELGRPLNWDPVKQTFVKDKKANAKLHYNYENGYTL</sequence>
<dbReference type="Gene3D" id="3.30.360.10">
    <property type="entry name" value="Dihydrodipicolinate Reductase, domain 2"/>
    <property type="match status" value="1"/>
</dbReference>
<keyword evidence="4" id="KW-1185">Reference proteome</keyword>
<comment type="caution">
    <text evidence="3">The sequence shown here is derived from an EMBL/GenBank/DDBJ whole genome shotgun (WGS) entry which is preliminary data.</text>
</comment>
<organism evidence="3 4">
    <name type="scientific">Mariniradius saccharolyticus AK6</name>
    <dbReference type="NCBI Taxonomy" id="1239962"/>
    <lineage>
        <taxon>Bacteria</taxon>
        <taxon>Pseudomonadati</taxon>
        <taxon>Bacteroidota</taxon>
        <taxon>Cytophagia</taxon>
        <taxon>Cytophagales</taxon>
        <taxon>Cyclobacteriaceae</taxon>
        <taxon>Mariniradius</taxon>
    </lineage>
</organism>
<dbReference type="STRING" id="1239962.C943_00885"/>
<gene>
    <name evidence="3" type="ORF">C943_00885</name>
</gene>
<name>M7XED3_9BACT</name>
<evidence type="ECO:0000259" key="1">
    <source>
        <dbReference type="Pfam" id="PF01408"/>
    </source>
</evidence>
<dbReference type="Pfam" id="PF01408">
    <property type="entry name" value="GFO_IDH_MocA"/>
    <property type="match status" value="1"/>
</dbReference>
<feature type="domain" description="Gfo/Idh/MocA-like oxidoreductase N-terminal" evidence="1">
    <location>
        <begin position="60"/>
        <end position="188"/>
    </location>
</feature>
<dbReference type="Proteomes" id="UP000010953">
    <property type="component" value="Unassembled WGS sequence"/>
</dbReference>
<dbReference type="SUPFAM" id="SSF55347">
    <property type="entry name" value="Glyceraldehyde-3-phosphate dehydrogenase-like, C-terminal domain"/>
    <property type="match status" value="1"/>
</dbReference>
<dbReference type="GO" id="GO:0000166">
    <property type="term" value="F:nucleotide binding"/>
    <property type="evidence" value="ECO:0007669"/>
    <property type="project" value="InterPro"/>
</dbReference>
<evidence type="ECO:0000259" key="2">
    <source>
        <dbReference type="Pfam" id="PF19051"/>
    </source>
</evidence>